<dbReference type="Gene3D" id="3.30.465.10">
    <property type="match status" value="1"/>
</dbReference>
<keyword evidence="7" id="KW-1185">Reference proteome</keyword>
<reference evidence="6 7" key="1">
    <citation type="submission" date="2024-01" db="EMBL/GenBank/DDBJ databases">
        <title>Complete genome of Cladobotryum mycophilum ATHUM6906.</title>
        <authorList>
            <person name="Christinaki A.C."/>
            <person name="Myridakis A.I."/>
            <person name="Kouvelis V.N."/>
        </authorList>
    </citation>
    <scope>NUCLEOTIDE SEQUENCE [LARGE SCALE GENOMIC DNA]</scope>
    <source>
        <strain evidence="6 7">ATHUM6906</strain>
    </source>
</reference>
<dbReference type="Proteomes" id="UP001338125">
    <property type="component" value="Unassembled WGS sequence"/>
</dbReference>
<keyword evidence="4" id="KW-0560">Oxidoreductase</keyword>
<dbReference type="InterPro" id="IPR016169">
    <property type="entry name" value="FAD-bd_PCMH_sub2"/>
</dbReference>
<dbReference type="InterPro" id="IPR016166">
    <property type="entry name" value="FAD-bd_PCMH"/>
</dbReference>
<accession>A0ABR0SPG2</accession>
<evidence type="ECO:0000256" key="2">
    <source>
        <dbReference type="ARBA" id="ARBA00022630"/>
    </source>
</evidence>
<dbReference type="GO" id="GO:0004497">
    <property type="term" value="F:monooxygenase activity"/>
    <property type="evidence" value="ECO:0007669"/>
    <property type="project" value="UniProtKB-KW"/>
</dbReference>
<dbReference type="PROSITE" id="PS51387">
    <property type="entry name" value="FAD_PCMH"/>
    <property type="match status" value="1"/>
</dbReference>
<keyword evidence="6" id="KW-0503">Monooxygenase</keyword>
<dbReference type="InterPro" id="IPR036318">
    <property type="entry name" value="FAD-bd_PCMH-like_sf"/>
</dbReference>
<proteinExistence type="inferred from homology"/>
<keyword evidence="3" id="KW-0274">FAD</keyword>
<name>A0ABR0SPG2_9HYPO</name>
<organism evidence="6 7">
    <name type="scientific">Cladobotryum mycophilum</name>
    <dbReference type="NCBI Taxonomy" id="491253"/>
    <lineage>
        <taxon>Eukaryota</taxon>
        <taxon>Fungi</taxon>
        <taxon>Dikarya</taxon>
        <taxon>Ascomycota</taxon>
        <taxon>Pezizomycotina</taxon>
        <taxon>Sordariomycetes</taxon>
        <taxon>Hypocreomycetidae</taxon>
        <taxon>Hypocreales</taxon>
        <taxon>Hypocreaceae</taxon>
        <taxon>Cladobotryum</taxon>
    </lineage>
</organism>
<keyword evidence="2" id="KW-0285">Flavoprotein</keyword>
<evidence type="ECO:0000256" key="1">
    <source>
        <dbReference type="ARBA" id="ARBA00005466"/>
    </source>
</evidence>
<dbReference type="PANTHER" id="PTHR42973">
    <property type="entry name" value="BINDING OXIDOREDUCTASE, PUTATIVE (AFU_ORTHOLOGUE AFUA_1G17690)-RELATED"/>
    <property type="match status" value="1"/>
</dbReference>
<evidence type="ECO:0000259" key="5">
    <source>
        <dbReference type="PROSITE" id="PS51387"/>
    </source>
</evidence>
<sequence length="489" mass="52693">MTDVQSSAQSKDILSQQAEPLAQAGLRSRLLLPSDANYTSRIDSYWCNNAKLRPACIIQPQSAAEVSKAVTALAQSGQQFAVRAGGHGNWVGANNINDGVTIDLGLLNSTQYDTVTKTAQIEPGAKWKDVYAELEKHGVVVAGAREGEVGVGGFLLGGGNTFHTPRYGLGCDNVLSFEVVLADGRIITAEAGGQHADLFRVLKGGGNNFGIVTRFTMRTFPSGPIWGGLALRPLETVQAGAEALVEFTANSANDPDTTVQFIVGHMPRFGGTVAGNSCSNVANIENPPSLQKTIALPEIMNNFKSTTMQELLTYSALPPNYYNIWFTMTFKNDVSIVVKTAELHNQMVKELQELVPDQDFTSHVAFQPIPRLFAQLGANSGGNVLGLEQSAHDAILLQISASVRTPELEELARPKVRAVLEGVRAFASTIEGGFVPWVYLNYAHATQEVLQSYGPDNVRKIREAAVKYDPEGVFQRLCPGGFKISAIKD</sequence>
<evidence type="ECO:0000313" key="6">
    <source>
        <dbReference type="EMBL" id="KAK5993998.1"/>
    </source>
</evidence>
<dbReference type="InterPro" id="IPR006094">
    <property type="entry name" value="Oxid_FAD_bind_N"/>
</dbReference>
<gene>
    <name evidence="6" type="ORF">PT974_07437</name>
</gene>
<evidence type="ECO:0000256" key="4">
    <source>
        <dbReference type="ARBA" id="ARBA00023002"/>
    </source>
</evidence>
<feature type="domain" description="FAD-binding PCMH-type" evidence="5">
    <location>
        <begin position="50"/>
        <end position="222"/>
    </location>
</feature>
<dbReference type="SUPFAM" id="SSF56176">
    <property type="entry name" value="FAD-binding/transporter-associated domain-like"/>
    <property type="match status" value="1"/>
</dbReference>
<evidence type="ECO:0000256" key="3">
    <source>
        <dbReference type="ARBA" id="ARBA00022827"/>
    </source>
</evidence>
<evidence type="ECO:0000313" key="7">
    <source>
        <dbReference type="Proteomes" id="UP001338125"/>
    </source>
</evidence>
<dbReference type="PANTHER" id="PTHR42973:SF53">
    <property type="entry name" value="FAD-BINDING PCMH-TYPE DOMAIN-CONTAINING PROTEIN-RELATED"/>
    <property type="match status" value="1"/>
</dbReference>
<protein>
    <submittedName>
        <fullName evidence="6">FAD-dependent monooxygenase sdcF</fullName>
    </submittedName>
</protein>
<comment type="caution">
    <text evidence="6">The sequence shown here is derived from an EMBL/GenBank/DDBJ whole genome shotgun (WGS) entry which is preliminary data.</text>
</comment>
<dbReference type="Pfam" id="PF01565">
    <property type="entry name" value="FAD_binding_4"/>
    <property type="match status" value="1"/>
</dbReference>
<dbReference type="EMBL" id="JAVFKD010000012">
    <property type="protein sequence ID" value="KAK5993998.1"/>
    <property type="molecule type" value="Genomic_DNA"/>
</dbReference>
<comment type="similarity">
    <text evidence="1">Belongs to the oxygen-dependent FAD-linked oxidoreductase family.</text>
</comment>
<dbReference type="InterPro" id="IPR050416">
    <property type="entry name" value="FAD-linked_Oxidoreductase"/>
</dbReference>